<sequence>MSSSLSSIAWAFKATKPEDKLLILALAEIADNKGNFETSIEELHQLTGLDSGIISSVLRHFLSPMVALINLTPREDKSKELFCGKLMLQQQTSHSLNDIEQINLLAQVQEQHNRIESNKRNNRGKLNRAQRAQVAPLDPSAQQKQYNVLEIHMEQVPDWAEAIMFQKGVLGRKEIWDSLVVDVHQSGERLFSLKQLTNRLHQKIDYFKDLSFKSSKSSGSQRTVRQSALSEFEEKASNYLSRYED</sequence>
<dbReference type="RefSeq" id="WP_009601719.1">
    <property type="nucleotide sequence ID" value="NZ_AEIU01000075.1"/>
</dbReference>
<comment type="caution">
    <text evidence="2">The sequence shown here is derived from an EMBL/GenBank/DDBJ whole genome shotgun (WGS) entry which is preliminary data.</text>
</comment>
<reference evidence="2 3" key="1">
    <citation type="journal article" date="2012" name="Int. J. Syst. Evol. Microbiol.">
        <title>Vibrio caribbeanicus sp. nov., isolated from the marine sponge Scleritoderma cyanea.</title>
        <authorList>
            <person name="Hoffmann M."/>
            <person name="Monday S.R."/>
            <person name="Allard M.W."/>
            <person name="Strain E.A."/>
            <person name="Whittaker P."/>
            <person name="Naum M."/>
            <person name="McCarthy P.J."/>
            <person name="Lopez J.V."/>
            <person name="Fischer M."/>
            <person name="Brown E.W."/>
        </authorList>
    </citation>
    <scope>NUCLEOTIDE SEQUENCE [LARGE SCALE GENOMIC DNA]</scope>
    <source>
        <strain evidence="2 3">ATCC BAA-2122</strain>
    </source>
</reference>
<dbReference type="AlphaFoldDB" id="E3BKZ2"/>
<feature type="region of interest" description="Disordered" evidence="1">
    <location>
        <begin position="115"/>
        <end position="139"/>
    </location>
</feature>
<evidence type="ECO:0000313" key="2">
    <source>
        <dbReference type="EMBL" id="EFP96336.1"/>
    </source>
</evidence>
<dbReference type="eggNOG" id="ENOG5031NNS">
    <property type="taxonomic scope" value="Bacteria"/>
</dbReference>
<accession>E3BKZ2</accession>
<name>E3BKZ2_9VIBR</name>
<dbReference type="EMBL" id="AEIU01000075">
    <property type="protein sequence ID" value="EFP96336.1"/>
    <property type="molecule type" value="Genomic_DNA"/>
</dbReference>
<proteinExistence type="predicted"/>
<evidence type="ECO:0000313" key="3">
    <source>
        <dbReference type="Proteomes" id="UP000002943"/>
    </source>
</evidence>
<dbReference type="STRING" id="796620.VIBC2010_12244"/>
<evidence type="ECO:0000256" key="1">
    <source>
        <dbReference type="SAM" id="MobiDB-lite"/>
    </source>
</evidence>
<gene>
    <name evidence="2" type="ORF">VIBC2010_12244</name>
</gene>
<protein>
    <submittedName>
        <fullName evidence="2">Uncharacterized protein</fullName>
    </submittedName>
</protein>
<dbReference type="Proteomes" id="UP000002943">
    <property type="component" value="Unassembled WGS sequence"/>
</dbReference>
<organism evidence="2 3">
    <name type="scientific">Vibrio caribbeanicus ATCC BAA-2122</name>
    <dbReference type="NCBI Taxonomy" id="796620"/>
    <lineage>
        <taxon>Bacteria</taxon>
        <taxon>Pseudomonadati</taxon>
        <taxon>Pseudomonadota</taxon>
        <taxon>Gammaproteobacteria</taxon>
        <taxon>Vibrionales</taxon>
        <taxon>Vibrionaceae</taxon>
        <taxon>Vibrio</taxon>
    </lineage>
</organism>
<dbReference type="OrthoDB" id="5867101at2"/>
<keyword evidence="3" id="KW-1185">Reference proteome</keyword>